<feature type="compositionally biased region" description="Low complexity" evidence="4">
    <location>
        <begin position="152"/>
        <end position="161"/>
    </location>
</feature>
<feature type="compositionally biased region" description="Basic and acidic residues" evidence="4">
    <location>
        <begin position="40"/>
        <end position="57"/>
    </location>
</feature>
<protein>
    <recommendedName>
        <fullName evidence="5">LIM zinc-binding domain-containing protein</fullName>
    </recommendedName>
</protein>
<dbReference type="Proteomes" id="UP001204833">
    <property type="component" value="Unassembled WGS sequence"/>
</dbReference>
<dbReference type="AlphaFoldDB" id="A0AAD5BIB2"/>
<sequence>MGSFPTFIREAQHSPRSLDSAFPPFNPVHKYKGVYERAGFDVNKKGYKQNHDDDRGSNRSISSSSRWGPRNQSNDSFGNKSNGSGSYKTATKESLPLVGQVPAPNNHGSKPAFESSSGSSKSNSMNSYEQNNNSASTSHRTSPEYPQYQGDAQYNAQYNEQQYERKNSHASNNSQHSMGNTNNTVHYDGVTAAPTSISTSPHKPHKNVKNLTLDLNNDAEEQEFGDQQQQQEQQQQQQQEQQHSQFATSHHPNSSMNSVHSNHSVPSHQSNHSVASHHSSHSYHSNRSNGSNHLTHQEVIEEIPEAKEKENAVMQTHSVPATTSKEDKYAQQGYQLPTPQSARGPAPPQMYPQKAPAQPFDPRKTRKRPPMTPMAMNGAPGGVPMNPSYPPHANRNVSPIANGGAAIPYPISPNYSPKLQQQPFTNHMNGMAPMPGAGKITSQNNYHHHPHPVPPPMQKGPSPTAMYHHGVSNSGLPRSMTGIPNPVGQPPMPSSSMPRSMTGIPPAPPNWQMNQPRPQSPGYPPRSQKRPVPPPMISPNQHQQPHFRPQGPMPPQQRGQTQTMAPPNQQRYQTGIPRQPTYSQVREDKLSPALDEFKHDLENHQSSSPNNNFTKPERDSIELENSLDARLMQDPDERAHESSQGQRAEYQQFLSTKPMNKSEDYKRGSTVSSILSKDSIDEEEKRIEQELEAQLQNLKNGGEHEGQEEDEEDINLSHNVSSPQKSVSGESTASTTRPPIPQFTVQDVDEVKQTRVSSGSNNTKDSNCDEMSIASIESIQPLSVSHSHISPTKRDMSQMEGNSPHPYGVPERKDSAEFTRIIAELDQFEEEMPRSTPDISASSDEPNFGTFNDTNNTTVSPTKPATNCHEPGAGPCRSCNQPIDSSARGSLKAIFSKTGELSGQWHRGCFKCSYKACATHFNKQVQCYVLDDEPYCFQHYHLLNATTCKSCGVGIEGSCIENDLGQKWHMHCLKCTSCHGQIEQDYYVVNDQIMCETDAKKYLHNGGSGSHEDKVEKRRTRMYYA</sequence>
<feature type="compositionally biased region" description="Low complexity" evidence="4">
    <location>
        <begin position="115"/>
        <end position="127"/>
    </location>
</feature>
<feature type="region of interest" description="Disordered" evidence="4">
    <location>
        <begin position="830"/>
        <end position="856"/>
    </location>
</feature>
<feature type="compositionally biased region" description="Polar residues" evidence="4">
    <location>
        <begin position="716"/>
        <end position="737"/>
    </location>
</feature>
<dbReference type="CDD" id="cd09397">
    <property type="entry name" value="LIM1_UF1"/>
    <property type="match status" value="1"/>
</dbReference>
<keyword evidence="7" id="KW-1185">Reference proteome</keyword>
<feature type="compositionally biased region" description="Polar residues" evidence="4">
    <location>
        <begin position="128"/>
        <end position="140"/>
    </location>
</feature>
<dbReference type="Pfam" id="PF00412">
    <property type="entry name" value="LIM"/>
    <property type="match status" value="2"/>
</dbReference>
<feature type="region of interest" description="Disordered" evidence="4">
    <location>
        <begin position="337"/>
        <end position="369"/>
    </location>
</feature>
<comment type="caution">
    <text evidence="6">The sequence shown here is derived from an EMBL/GenBank/DDBJ whole genome shotgun (WGS) entry which is preliminary data.</text>
</comment>
<feature type="region of interest" description="Disordered" evidence="4">
    <location>
        <begin position="700"/>
        <end position="768"/>
    </location>
</feature>
<feature type="compositionally biased region" description="Polar residues" evidence="4">
    <location>
        <begin position="169"/>
        <end position="185"/>
    </location>
</feature>
<feature type="compositionally biased region" description="Low complexity" evidence="4">
    <location>
        <begin position="847"/>
        <end position="856"/>
    </location>
</feature>
<keyword evidence="1 3" id="KW-0479">Metal-binding</keyword>
<dbReference type="GO" id="GO:0046872">
    <property type="term" value="F:metal ion binding"/>
    <property type="evidence" value="ECO:0007669"/>
    <property type="project" value="UniProtKB-KW"/>
</dbReference>
<dbReference type="CDD" id="cd08368">
    <property type="entry name" value="LIM"/>
    <property type="match status" value="1"/>
</dbReference>
<gene>
    <name evidence="6" type="ORF">KGF57_000951</name>
</gene>
<dbReference type="EMBL" id="JAIHNG010000047">
    <property type="protein sequence ID" value="KAI5964459.1"/>
    <property type="molecule type" value="Genomic_DNA"/>
</dbReference>
<feature type="region of interest" description="Disordered" evidence="4">
    <location>
        <begin position="635"/>
        <end position="685"/>
    </location>
</feature>
<feature type="compositionally biased region" description="Low complexity" evidence="4">
    <location>
        <begin position="249"/>
        <end position="292"/>
    </location>
</feature>
<dbReference type="PROSITE" id="PS00478">
    <property type="entry name" value="LIM_DOMAIN_1"/>
    <property type="match status" value="1"/>
</dbReference>
<dbReference type="GO" id="GO:0030695">
    <property type="term" value="F:GTPase regulator activity"/>
    <property type="evidence" value="ECO:0007669"/>
    <property type="project" value="UniProtKB-ARBA"/>
</dbReference>
<name>A0AAD5BIB2_9ASCO</name>
<feature type="region of interest" description="Disordered" evidence="4">
    <location>
        <begin position="1005"/>
        <end position="1025"/>
    </location>
</feature>
<dbReference type="PROSITE" id="PS50023">
    <property type="entry name" value="LIM_DOMAIN_2"/>
    <property type="match status" value="1"/>
</dbReference>
<evidence type="ECO:0000256" key="3">
    <source>
        <dbReference type="PROSITE-ProRule" id="PRU00125"/>
    </source>
</evidence>
<feature type="compositionally biased region" description="Polar residues" evidence="4">
    <location>
        <begin position="70"/>
        <end position="89"/>
    </location>
</feature>
<keyword evidence="3" id="KW-0440">LIM domain</keyword>
<feature type="compositionally biased region" description="Low complexity" evidence="4">
    <location>
        <begin position="225"/>
        <end position="242"/>
    </location>
</feature>
<feature type="domain" description="LIM zinc-binding" evidence="5">
    <location>
        <begin position="946"/>
        <end position="1005"/>
    </location>
</feature>
<feature type="region of interest" description="Disordered" evidence="4">
    <location>
        <begin position="40"/>
        <end position="292"/>
    </location>
</feature>
<dbReference type="RefSeq" id="XP_051610466.1">
    <property type="nucleotide sequence ID" value="XM_051755474.1"/>
</dbReference>
<feature type="region of interest" description="Disordered" evidence="4">
    <location>
        <begin position="442"/>
        <end position="584"/>
    </location>
</feature>
<evidence type="ECO:0000256" key="1">
    <source>
        <dbReference type="ARBA" id="ARBA00022723"/>
    </source>
</evidence>
<dbReference type="Gene3D" id="2.10.110.10">
    <property type="entry name" value="Cysteine Rich Protein"/>
    <property type="match status" value="2"/>
</dbReference>
<organism evidence="6 7">
    <name type="scientific">Candida theae</name>
    <dbReference type="NCBI Taxonomy" id="1198502"/>
    <lineage>
        <taxon>Eukaryota</taxon>
        <taxon>Fungi</taxon>
        <taxon>Dikarya</taxon>
        <taxon>Ascomycota</taxon>
        <taxon>Saccharomycotina</taxon>
        <taxon>Pichiomycetes</taxon>
        <taxon>Debaryomycetaceae</taxon>
        <taxon>Candida/Lodderomyces clade</taxon>
        <taxon>Candida</taxon>
    </lineage>
</organism>
<dbReference type="InterPro" id="IPR001781">
    <property type="entry name" value="Znf_LIM"/>
</dbReference>
<evidence type="ECO:0000313" key="6">
    <source>
        <dbReference type="EMBL" id="KAI5964459.1"/>
    </source>
</evidence>
<feature type="region of interest" description="Disordered" evidence="4">
    <location>
        <begin position="782"/>
        <end position="811"/>
    </location>
</feature>
<keyword evidence="2 3" id="KW-0862">Zinc</keyword>
<evidence type="ECO:0000256" key="2">
    <source>
        <dbReference type="ARBA" id="ARBA00022833"/>
    </source>
</evidence>
<dbReference type="SMART" id="SM00132">
    <property type="entry name" value="LIM"/>
    <property type="match status" value="2"/>
</dbReference>
<feature type="region of interest" description="Disordered" evidence="4">
    <location>
        <begin position="1"/>
        <end position="28"/>
    </location>
</feature>
<accession>A0AAD5BIB2</accession>
<feature type="compositionally biased region" description="Polar residues" evidence="4">
    <location>
        <begin position="754"/>
        <end position="765"/>
    </location>
</feature>
<proteinExistence type="predicted"/>
<evidence type="ECO:0000259" key="5">
    <source>
        <dbReference type="PROSITE" id="PS50023"/>
    </source>
</evidence>
<evidence type="ECO:0000313" key="7">
    <source>
        <dbReference type="Proteomes" id="UP001204833"/>
    </source>
</evidence>
<dbReference type="SUPFAM" id="SSF57716">
    <property type="entry name" value="Glucocorticoid receptor-like (DNA-binding domain)"/>
    <property type="match status" value="1"/>
</dbReference>
<evidence type="ECO:0000256" key="4">
    <source>
        <dbReference type="SAM" id="MobiDB-lite"/>
    </source>
</evidence>
<reference evidence="6 7" key="1">
    <citation type="journal article" date="2022" name="DNA Res.">
        <title>Genome analysis of five recently described species of the CUG-Ser clade uncovers Candida theae as a new hybrid lineage with pathogenic potential in the Candida parapsilosis species complex.</title>
        <authorList>
            <person name="Mixao V."/>
            <person name="Del Olmo V."/>
            <person name="Hegedusova E."/>
            <person name="Saus E."/>
            <person name="Pryszcz L."/>
            <person name="Cillingova A."/>
            <person name="Nosek J."/>
            <person name="Gabaldon T."/>
        </authorList>
    </citation>
    <scope>NUCLEOTIDE SEQUENCE [LARGE SCALE GENOMIC DNA]</scope>
    <source>
        <strain evidence="6 7">CBS 12239</strain>
    </source>
</reference>
<dbReference type="GeneID" id="76149010"/>